<accession>A0A4D9DM05</accession>
<gene>
    <name evidence="2" type="ORF">DR999_PMT20112</name>
</gene>
<evidence type="ECO:0000313" key="2">
    <source>
        <dbReference type="EMBL" id="TFJ98008.1"/>
    </source>
</evidence>
<evidence type="ECO:0000256" key="1">
    <source>
        <dbReference type="SAM" id="MobiDB-lite"/>
    </source>
</evidence>
<sequence length="142" mass="14480">MSHRLSRSPGAEGFARAAFAMNPQLSQPAPMGWGCPASQGGGMTGNLTPGTGIKPWRLLPTLSVPGSCSRLSPGLATSGRGRMGLSPGDAARSSPRQPGLPIPVPLGSQLGPLPVPTQLFETLHPGTPNPRPGVTNAWGTQS</sequence>
<feature type="region of interest" description="Disordered" evidence="1">
    <location>
        <begin position="67"/>
        <end position="142"/>
    </location>
</feature>
<proteinExistence type="predicted"/>
<organism evidence="2 3">
    <name type="scientific">Platysternon megacephalum</name>
    <name type="common">big-headed turtle</name>
    <dbReference type="NCBI Taxonomy" id="55544"/>
    <lineage>
        <taxon>Eukaryota</taxon>
        <taxon>Metazoa</taxon>
        <taxon>Chordata</taxon>
        <taxon>Craniata</taxon>
        <taxon>Vertebrata</taxon>
        <taxon>Euteleostomi</taxon>
        <taxon>Archelosauria</taxon>
        <taxon>Testudinata</taxon>
        <taxon>Testudines</taxon>
        <taxon>Cryptodira</taxon>
        <taxon>Durocryptodira</taxon>
        <taxon>Testudinoidea</taxon>
        <taxon>Platysternidae</taxon>
        <taxon>Platysternon</taxon>
    </lineage>
</organism>
<evidence type="ECO:0000313" key="3">
    <source>
        <dbReference type="Proteomes" id="UP000297703"/>
    </source>
</evidence>
<keyword evidence="3" id="KW-1185">Reference proteome</keyword>
<comment type="caution">
    <text evidence="2">The sequence shown here is derived from an EMBL/GenBank/DDBJ whole genome shotgun (WGS) entry which is preliminary data.</text>
</comment>
<reference evidence="2 3" key="2">
    <citation type="submission" date="2019-04" db="EMBL/GenBank/DDBJ databases">
        <title>The genome sequence of big-headed turtle.</title>
        <authorList>
            <person name="Gong S."/>
        </authorList>
    </citation>
    <scope>NUCLEOTIDE SEQUENCE [LARGE SCALE GENOMIC DNA]</scope>
    <source>
        <strain evidence="2">DO16091913</strain>
        <tissue evidence="2">Muscle</tissue>
    </source>
</reference>
<dbReference type="Proteomes" id="UP000297703">
    <property type="component" value="Unassembled WGS sequence"/>
</dbReference>
<name>A0A4D9DM05_9SAUR</name>
<protein>
    <submittedName>
        <fullName evidence="2">Pleckstrin homology domain-containing family A member 4</fullName>
    </submittedName>
</protein>
<reference evidence="2 3" key="1">
    <citation type="submission" date="2019-04" db="EMBL/GenBank/DDBJ databases">
        <title>Draft genome of the big-headed turtle Platysternon megacephalum.</title>
        <authorList>
            <person name="Gong S."/>
        </authorList>
    </citation>
    <scope>NUCLEOTIDE SEQUENCE [LARGE SCALE GENOMIC DNA]</scope>
    <source>
        <strain evidence="2">DO16091913</strain>
        <tissue evidence="2">Muscle</tissue>
    </source>
</reference>
<dbReference type="AlphaFoldDB" id="A0A4D9DM05"/>
<dbReference type="EMBL" id="QXTE01000437">
    <property type="protein sequence ID" value="TFJ98008.1"/>
    <property type="molecule type" value="Genomic_DNA"/>
</dbReference>